<gene>
    <name evidence="1" type="ORF">CEXT_19461</name>
</gene>
<organism evidence="1 2">
    <name type="scientific">Caerostris extrusa</name>
    <name type="common">Bark spider</name>
    <name type="synonym">Caerostris bankana</name>
    <dbReference type="NCBI Taxonomy" id="172846"/>
    <lineage>
        <taxon>Eukaryota</taxon>
        <taxon>Metazoa</taxon>
        <taxon>Ecdysozoa</taxon>
        <taxon>Arthropoda</taxon>
        <taxon>Chelicerata</taxon>
        <taxon>Arachnida</taxon>
        <taxon>Araneae</taxon>
        <taxon>Araneomorphae</taxon>
        <taxon>Entelegynae</taxon>
        <taxon>Araneoidea</taxon>
        <taxon>Araneidae</taxon>
        <taxon>Caerostris</taxon>
    </lineage>
</organism>
<evidence type="ECO:0000313" key="1">
    <source>
        <dbReference type="EMBL" id="GIZ02776.1"/>
    </source>
</evidence>
<dbReference type="EMBL" id="BPLR01001504">
    <property type="protein sequence ID" value="GIZ02776.1"/>
    <property type="molecule type" value="Genomic_DNA"/>
</dbReference>
<name>A0AAV4Y5P6_CAEEX</name>
<dbReference type="Proteomes" id="UP001054945">
    <property type="component" value="Unassembled WGS sequence"/>
</dbReference>
<accession>A0AAV4Y5P6</accession>
<comment type="caution">
    <text evidence="1">The sequence shown here is derived from an EMBL/GenBank/DDBJ whole genome shotgun (WGS) entry which is preliminary data.</text>
</comment>
<dbReference type="AlphaFoldDB" id="A0AAV4Y5P6"/>
<reference evidence="1 2" key="1">
    <citation type="submission" date="2021-06" db="EMBL/GenBank/DDBJ databases">
        <title>Caerostris extrusa draft genome.</title>
        <authorList>
            <person name="Kono N."/>
            <person name="Arakawa K."/>
        </authorList>
    </citation>
    <scope>NUCLEOTIDE SEQUENCE [LARGE SCALE GENOMIC DNA]</scope>
</reference>
<keyword evidence="2" id="KW-1185">Reference proteome</keyword>
<protein>
    <submittedName>
        <fullName evidence="1">Uncharacterized protein</fullName>
    </submittedName>
</protein>
<sequence>MDVKMEEKSRIIGERMYYNAVKYNPHTISTVQCLYQRGVFSRDGGGIIFRLVRQTIKVEESASSRKAKKELIDLLGLPFRITLARAIKGDRCDAMRFYPFYCVKYRE</sequence>
<evidence type="ECO:0000313" key="2">
    <source>
        <dbReference type="Proteomes" id="UP001054945"/>
    </source>
</evidence>
<proteinExistence type="predicted"/>